<sequence length="151" mass="16496">MLTYDNLAIGQEFALGPKLVTAEEIIEFASEFDPQPFHLDPESDQAAQVGGLIASGWHTCSMFMRMMCDGFILDSTSQGSAGLDEVRWLLPVRPGDRLTGTARVVEKRVPKSRPDLGMVQFEYTLNNQNGETVMTIKGNGMLGRTPEAASA</sequence>
<evidence type="ECO:0000313" key="2">
    <source>
        <dbReference type="EMBL" id="MFD0916393.1"/>
    </source>
</evidence>
<proteinExistence type="predicted"/>
<accession>A0ABW3FF78</accession>
<evidence type="ECO:0000313" key="3">
    <source>
        <dbReference type="Proteomes" id="UP001597101"/>
    </source>
</evidence>
<dbReference type="InterPro" id="IPR002539">
    <property type="entry name" value="MaoC-like_dom"/>
</dbReference>
<dbReference type="PANTHER" id="PTHR43664:SF1">
    <property type="entry name" value="BETA-METHYLMALYL-COA DEHYDRATASE"/>
    <property type="match status" value="1"/>
</dbReference>
<dbReference type="RefSeq" id="WP_377212248.1">
    <property type="nucleotide sequence ID" value="NZ_JBHTJV010000005.1"/>
</dbReference>
<protein>
    <submittedName>
        <fullName evidence="2">MaoC family dehydratase</fullName>
    </submittedName>
</protein>
<comment type="caution">
    <text evidence="2">The sequence shown here is derived from an EMBL/GenBank/DDBJ whole genome shotgun (WGS) entry which is preliminary data.</text>
</comment>
<dbReference type="CDD" id="cd03454">
    <property type="entry name" value="YdeM"/>
    <property type="match status" value="1"/>
</dbReference>
<dbReference type="InterPro" id="IPR052342">
    <property type="entry name" value="MCH/BMMD"/>
</dbReference>
<keyword evidence="3" id="KW-1185">Reference proteome</keyword>
<dbReference type="InterPro" id="IPR029069">
    <property type="entry name" value="HotDog_dom_sf"/>
</dbReference>
<feature type="domain" description="MaoC-like" evidence="1">
    <location>
        <begin position="9"/>
        <end position="110"/>
    </location>
</feature>
<evidence type="ECO:0000259" key="1">
    <source>
        <dbReference type="Pfam" id="PF01575"/>
    </source>
</evidence>
<dbReference type="EMBL" id="JBHTJV010000005">
    <property type="protein sequence ID" value="MFD0916393.1"/>
    <property type="molecule type" value="Genomic_DNA"/>
</dbReference>
<gene>
    <name evidence="2" type="ORF">ACFQ14_08245</name>
</gene>
<name>A0ABW3FF78_9HYPH</name>
<dbReference type="SUPFAM" id="SSF54637">
    <property type="entry name" value="Thioesterase/thiol ester dehydrase-isomerase"/>
    <property type="match status" value="1"/>
</dbReference>
<dbReference type="PANTHER" id="PTHR43664">
    <property type="entry name" value="MONOAMINE OXIDASE-RELATED"/>
    <property type="match status" value="1"/>
</dbReference>
<dbReference type="Gene3D" id="3.10.129.10">
    <property type="entry name" value="Hotdog Thioesterase"/>
    <property type="match status" value="1"/>
</dbReference>
<dbReference type="Proteomes" id="UP001597101">
    <property type="component" value="Unassembled WGS sequence"/>
</dbReference>
<reference evidence="3" key="1">
    <citation type="journal article" date="2019" name="Int. J. Syst. Evol. Microbiol.">
        <title>The Global Catalogue of Microorganisms (GCM) 10K type strain sequencing project: providing services to taxonomists for standard genome sequencing and annotation.</title>
        <authorList>
            <consortium name="The Broad Institute Genomics Platform"/>
            <consortium name="The Broad Institute Genome Sequencing Center for Infectious Disease"/>
            <person name="Wu L."/>
            <person name="Ma J."/>
        </authorList>
    </citation>
    <scope>NUCLEOTIDE SEQUENCE [LARGE SCALE GENOMIC DNA]</scope>
    <source>
        <strain evidence="3">CCUG 60023</strain>
    </source>
</reference>
<dbReference type="Pfam" id="PF01575">
    <property type="entry name" value="MaoC_dehydratas"/>
    <property type="match status" value="1"/>
</dbReference>
<organism evidence="2 3">
    <name type="scientific">Pseudahrensia aquimaris</name>
    <dbReference type="NCBI Taxonomy" id="744461"/>
    <lineage>
        <taxon>Bacteria</taxon>
        <taxon>Pseudomonadati</taxon>
        <taxon>Pseudomonadota</taxon>
        <taxon>Alphaproteobacteria</taxon>
        <taxon>Hyphomicrobiales</taxon>
        <taxon>Ahrensiaceae</taxon>
        <taxon>Pseudahrensia</taxon>
    </lineage>
</organism>